<evidence type="ECO:0000313" key="2">
    <source>
        <dbReference type="EMBL" id="OWF38585.1"/>
    </source>
</evidence>
<dbReference type="GO" id="GO:0005829">
    <property type="term" value="C:cytosol"/>
    <property type="evidence" value="ECO:0007669"/>
    <property type="project" value="TreeGrafter"/>
</dbReference>
<reference evidence="2 3" key="1">
    <citation type="journal article" date="2017" name="Nat. Ecol. Evol.">
        <title>Scallop genome provides insights into evolution of bilaterian karyotype and development.</title>
        <authorList>
            <person name="Wang S."/>
            <person name="Zhang J."/>
            <person name="Jiao W."/>
            <person name="Li J."/>
            <person name="Xun X."/>
            <person name="Sun Y."/>
            <person name="Guo X."/>
            <person name="Huan P."/>
            <person name="Dong B."/>
            <person name="Zhang L."/>
            <person name="Hu X."/>
            <person name="Sun X."/>
            <person name="Wang J."/>
            <person name="Zhao C."/>
            <person name="Wang Y."/>
            <person name="Wang D."/>
            <person name="Huang X."/>
            <person name="Wang R."/>
            <person name="Lv J."/>
            <person name="Li Y."/>
            <person name="Zhang Z."/>
            <person name="Liu B."/>
            <person name="Lu W."/>
            <person name="Hui Y."/>
            <person name="Liang J."/>
            <person name="Zhou Z."/>
            <person name="Hou R."/>
            <person name="Li X."/>
            <person name="Liu Y."/>
            <person name="Li H."/>
            <person name="Ning X."/>
            <person name="Lin Y."/>
            <person name="Zhao L."/>
            <person name="Xing Q."/>
            <person name="Dou J."/>
            <person name="Li Y."/>
            <person name="Mao J."/>
            <person name="Guo H."/>
            <person name="Dou H."/>
            <person name="Li T."/>
            <person name="Mu C."/>
            <person name="Jiang W."/>
            <person name="Fu Q."/>
            <person name="Fu X."/>
            <person name="Miao Y."/>
            <person name="Liu J."/>
            <person name="Yu Q."/>
            <person name="Li R."/>
            <person name="Liao H."/>
            <person name="Li X."/>
            <person name="Kong Y."/>
            <person name="Jiang Z."/>
            <person name="Chourrout D."/>
            <person name="Li R."/>
            <person name="Bao Z."/>
        </authorList>
    </citation>
    <scope>NUCLEOTIDE SEQUENCE [LARGE SCALE GENOMIC DNA]</scope>
    <source>
        <strain evidence="2 3">PY_sf001</strain>
    </source>
</reference>
<dbReference type="InterPro" id="IPR052641">
    <property type="entry name" value="AKAP7_isoform_gamma"/>
</dbReference>
<dbReference type="InterPro" id="IPR009097">
    <property type="entry name" value="Cyclic_Pdiesterase"/>
</dbReference>
<dbReference type="AlphaFoldDB" id="A0A210PQ08"/>
<sequence length="222" mass="25464">MWRDRSSSTRPRRSWNKPDHFVAFRITNTKILKEMEETQKSMASKKPSIINAMTSVHKAHITLMVMSLTSDHEKQRAKDALHFCASRLQSGCRNKPIVLDIAEMGNFNNRVVFAKIHAADETPEDILQHVHGVVQDSFGEYGIYTTDSRPDFNPHLTIGKGEHMERSLYEDRVDNFFGREVVTSVQLCAMEMTGDKCYYKVLHQVQFVSDPHALFTSSTDKK</sequence>
<dbReference type="Proteomes" id="UP000242188">
    <property type="component" value="Unassembled WGS sequence"/>
</dbReference>
<protein>
    <submittedName>
        <fullName evidence="2">A-kinase anchor protein 7 isoform gamma</fullName>
    </submittedName>
</protein>
<evidence type="ECO:0000259" key="1">
    <source>
        <dbReference type="Pfam" id="PF10469"/>
    </source>
</evidence>
<feature type="domain" description="A-kinase anchor protein 7-like phosphoesterase" evidence="1">
    <location>
        <begin position="18"/>
        <end position="207"/>
    </location>
</feature>
<keyword evidence="3" id="KW-1185">Reference proteome</keyword>
<keyword evidence="2" id="KW-0808">Transferase</keyword>
<dbReference type="EMBL" id="NEDP02005561">
    <property type="protein sequence ID" value="OWF38585.1"/>
    <property type="molecule type" value="Genomic_DNA"/>
</dbReference>
<keyword evidence="2" id="KW-0418">Kinase</keyword>
<dbReference type="GO" id="GO:0010738">
    <property type="term" value="P:regulation of protein kinase A signaling"/>
    <property type="evidence" value="ECO:0007669"/>
    <property type="project" value="TreeGrafter"/>
</dbReference>
<dbReference type="PANTHER" id="PTHR15934:SF2">
    <property type="entry name" value="A-KINASE ANCHOR PROTEIN 7-LIKE PHOSPHOESTERASE DOMAIN-CONTAINING PROTEIN"/>
    <property type="match status" value="1"/>
</dbReference>
<dbReference type="SUPFAM" id="SSF55144">
    <property type="entry name" value="LigT-like"/>
    <property type="match status" value="1"/>
</dbReference>
<organism evidence="2 3">
    <name type="scientific">Mizuhopecten yessoensis</name>
    <name type="common">Japanese scallop</name>
    <name type="synonym">Patinopecten yessoensis</name>
    <dbReference type="NCBI Taxonomy" id="6573"/>
    <lineage>
        <taxon>Eukaryota</taxon>
        <taxon>Metazoa</taxon>
        <taxon>Spiralia</taxon>
        <taxon>Lophotrochozoa</taxon>
        <taxon>Mollusca</taxon>
        <taxon>Bivalvia</taxon>
        <taxon>Autobranchia</taxon>
        <taxon>Pteriomorphia</taxon>
        <taxon>Pectinida</taxon>
        <taxon>Pectinoidea</taxon>
        <taxon>Pectinidae</taxon>
        <taxon>Mizuhopecten</taxon>
    </lineage>
</organism>
<dbReference type="GO" id="GO:0016301">
    <property type="term" value="F:kinase activity"/>
    <property type="evidence" value="ECO:0007669"/>
    <property type="project" value="UniProtKB-KW"/>
</dbReference>
<accession>A0A210PQ08</accession>
<dbReference type="Pfam" id="PF10469">
    <property type="entry name" value="AKAP7_NLS"/>
    <property type="match status" value="1"/>
</dbReference>
<gene>
    <name evidence="2" type="ORF">KP79_PYT08962</name>
</gene>
<name>A0A210PQ08_MIZYE</name>
<dbReference type="GO" id="GO:0034237">
    <property type="term" value="F:protein kinase A regulatory subunit binding"/>
    <property type="evidence" value="ECO:0007669"/>
    <property type="project" value="TreeGrafter"/>
</dbReference>
<dbReference type="InterPro" id="IPR019510">
    <property type="entry name" value="AKAP7-like_phosphoesterase"/>
</dbReference>
<dbReference type="STRING" id="6573.A0A210PQ08"/>
<comment type="caution">
    <text evidence="2">The sequence shown here is derived from an EMBL/GenBank/DDBJ whole genome shotgun (WGS) entry which is preliminary data.</text>
</comment>
<dbReference type="PANTHER" id="PTHR15934">
    <property type="entry name" value="RNA 2',3'-CYCLIC PHOSPHODIESTERASE"/>
    <property type="match status" value="1"/>
</dbReference>
<dbReference type="OrthoDB" id="277832at2759"/>
<evidence type="ECO:0000313" key="3">
    <source>
        <dbReference type="Proteomes" id="UP000242188"/>
    </source>
</evidence>
<dbReference type="Gene3D" id="3.90.1140.10">
    <property type="entry name" value="Cyclic phosphodiesterase"/>
    <property type="match status" value="1"/>
</dbReference>
<proteinExistence type="predicted"/>